<keyword evidence="5" id="KW-1185">Reference proteome</keyword>
<feature type="signal peptide" evidence="2">
    <location>
        <begin position="1"/>
        <end position="18"/>
    </location>
</feature>
<dbReference type="EMBL" id="JAEKPD010000015">
    <property type="protein sequence ID" value="MBJ3763923.1"/>
    <property type="molecule type" value="Genomic_DNA"/>
</dbReference>
<feature type="region of interest" description="Disordered" evidence="1">
    <location>
        <begin position="149"/>
        <end position="256"/>
    </location>
</feature>
<dbReference type="Pfam" id="PF05239">
    <property type="entry name" value="PRC"/>
    <property type="match status" value="1"/>
</dbReference>
<name>A0A934MDH5_9RHOB</name>
<evidence type="ECO:0000313" key="5">
    <source>
        <dbReference type="Proteomes" id="UP000642488"/>
    </source>
</evidence>
<organism evidence="4 5">
    <name type="scientific">Palleronia pontilimi</name>
    <dbReference type="NCBI Taxonomy" id="1964209"/>
    <lineage>
        <taxon>Bacteria</taxon>
        <taxon>Pseudomonadati</taxon>
        <taxon>Pseudomonadota</taxon>
        <taxon>Alphaproteobacteria</taxon>
        <taxon>Rhodobacterales</taxon>
        <taxon>Roseobacteraceae</taxon>
        <taxon>Palleronia</taxon>
    </lineage>
</organism>
<evidence type="ECO:0000256" key="2">
    <source>
        <dbReference type="SAM" id="SignalP"/>
    </source>
</evidence>
<reference evidence="4" key="1">
    <citation type="submission" date="2020-12" db="EMBL/GenBank/DDBJ databases">
        <title>Bacterial taxonomy.</title>
        <authorList>
            <person name="Pan X."/>
        </authorList>
    </citation>
    <scope>NUCLEOTIDE SEQUENCE</scope>
    <source>
        <strain evidence="4">KCTC 52957</strain>
    </source>
</reference>
<feature type="compositionally biased region" description="Low complexity" evidence="1">
    <location>
        <begin position="199"/>
        <end position="214"/>
    </location>
</feature>
<sequence>MLTTTAIILSLSSAGAMAAEHAMDGAFSDYQVEAQTDLFASDLLGARIYATETEVGDTIEAGAQQEWDDLGEINDMILSPDGMVQVVILGIGGFLGLGERDVAVDMNQIKIVRGGADATDYFLVINASQEAIENAPEFTRAGEGAMAEDAAAETGEAMNEAEATAETAAEETEQAAEEAATDVEQAAEETEQAAEDAANEAADAAADAGQAAEDVANDAEQAVEGAANEAEQAVEGATDGSATMEGEGETTTETQN</sequence>
<feature type="compositionally biased region" description="Acidic residues" evidence="1">
    <location>
        <begin position="168"/>
        <end position="198"/>
    </location>
</feature>
<evidence type="ECO:0000313" key="4">
    <source>
        <dbReference type="EMBL" id="MBJ3763923.1"/>
    </source>
</evidence>
<gene>
    <name evidence="4" type="ORF">ILP92_14315</name>
</gene>
<feature type="compositionally biased region" description="Low complexity" evidence="1">
    <location>
        <begin position="149"/>
        <end position="167"/>
    </location>
</feature>
<proteinExistence type="predicted"/>
<accession>A0A934MDH5</accession>
<comment type="caution">
    <text evidence="4">The sequence shown here is derived from an EMBL/GenBank/DDBJ whole genome shotgun (WGS) entry which is preliminary data.</text>
</comment>
<feature type="chain" id="PRO_5037969360" evidence="2">
    <location>
        <begin position="19"/>
        <end position="256"/>
    </location>
</feature>
<dbReference type="InterPro" id="IPR027275">
    <property type="entry name" value="PRC-brl_dom"/>
</dbReference>
<evidence type="ECO:0000256" key="1">
    <source>
        <dbReference type="SAM" id="MobiDB-lite"/>
    </source>
</evidence>
<dbReference type="RefSeq" id="WP_198917095.1">
    <property type="nucleotide sequence ID" value="NZ_JAEKPD010000015.1"/>
</dbReference>
<dbReference type="Gene3D" id="2.30.30.240">
    <property type="entry name" value="PRC-barrel domain"/>
    <property type="match status" value="1"/>
</dbReference>
<protein>
    <submittedName>
        <fullName evidence="4">PRC-barrel domain-containing protein</fullName>
    </submittedName>
</protein>
<dbReference type="Proteomes" id="UP000642488">
    <property type="component" value="Unassembled WGS sequence"/>
</dbReference>
<feature type="domain" description="PRC-barrel" evidence="3">
    <location>
        <begin position="39"/>
        <end position="114"/>
    </location>
</feature>
<dbReference type="InterPro" id="IPR011033">
    <property type="entry name" value="PRC_barrel-like_sf"/>
</dbReference>
<dbReference type="AlphaFoldDB" id="A0A934MDH5"/>
<evidence type="ECO:0000259" key="3">
    <source>
        <dbReference type="Pfam" id="PF05239"/>
    </source>
</evidence>
<keyword evidence="2" id="KW-0732">Signal</keyword>
<dbReference type="SUPFAM" id="SSF50346">
    <property type="entry name" value="PRC-barrel domain"/>
    <property type="match status" value="1"/>
</dbReference>